<feature type="transmembrane region" description="Helical" evidence="1">
    <location>
        <begin position="92"/>
        <end position="115"/>
    </location>
</feature>
<gene>
    <name evidence="3" type="ORF">A3B25_02045</name>
</gene>
<evidence type="ECO:0000256" key="1">
    <source>
        <dbReference type="SAM" id="Phobius"/>
    </source>
</evidence>
<feature type="transmembrane region" description="Helical" evidence="1">
    <location>
        <begin position="135"/>
        <end position="158"/>
    </location>
</feature>
<feature type="transmembrane region" description="Helical" evidence="1">
    <location>
        <begin position="165"/>
        <end position="183"/>
    </location>
</feature>
<dbReference type="Proteomes" id="UP000179106">
    <property type="component" value="Unassembled WGS sequence"/>
</dbReference>
<reference evidence="3 4" key="1">
    <citation type="journal article" date="2016" name="Nat. Commun.">
        <title>Thousands of microbial genomes shed light on interconnected biogeochemical processes in an aquifer system.</title>
        <authorList>
            <person name="Anantharaman K."/>
            <person name="Brown C.T."/>
            <person name="Hug L.A."/>
            <person name="Sharon I."/>
            <person name="Castelle C.J."/>
            <person name="Probst A.J."/>
            <person name="Thomas B.C."/>
            <person name="Singh A."/>
            <person name="Wilkins M.J."/>
            <person name="Karaoz U."/>
            <person name="Brodie E.L."/>
            <person name="Williams K.H."/>
            <person name="Hubbard S.S."/>
            <person name="Banfield J.F."/>
        </authorList>
    </citation>
    <scope>NUCLEOTIDE SEQUENCE [LARGE SCALE GENOMIC DNA]</scope>
</reference>
<protein>
    <recommendedName>
        <fullName evidence="2">Sphingomyelin synthase-like domain-containing protein</fullName>
    </recommendedName>
</protein>
<evidence type="ECO:0000313" key="3">
    <source>
        <dbReference type="EMBL" id="OGZ53379.1"/>
    </source>
</evidence>
<name>A0A1G2GTC0_9BACT</name>
<dbReference type="EMBL" id="MHNW01000020">
    <property type="protein sequence ID" value="OGZ53379.1"/>
    <property type="molecule type" value="Genomic_DNA"/>
</dbReference>
<accession>A0A1G2GTC0</accession>
<feature type="domain" description="Sphingomyelin synthase-like" evidence="2">
    <location>
        <begin position="140"/>
        <end position="201"/>
    </location>
</feature>
<comment type="caution">
    <text evidence="3">The sequence shown here is derived from an EMBL/GenBank/DDBJ whole genome shotgun (WGS) entry which is preliminary data.</text>
</comment>
<keyword evidence="1" id="KW-0472">Membrane</keyword>
<dbReference type="AlphaFoldDB" id="A0A1G2GTC0"/>
<proteinExistence type="predicted"/>
<keyword evidence="1" id="KW-1133">Transmembrane helix</keyword>
<feature type="transmembrane region" description="Helical" evidence="1">
    <location>
        <begin position="20"/>
        <end position="40"/>
    </location>
</feature>
<organism evidence="3 4">
    <name type="scientific">Candidatus Ryanbacteria bacterium RIFCSPLOWO2_01_FULL_48_26</name>
    <dbReference type="NCBI Taxonomy" id="1802126"/>
    <lineage>
        <taxon>Bacteria</taxon>
        <taxon>Candidatus Ryaniibacteriota</taxon>
    </lineage>
</organism>
<evidence type="ECO:0000313" key="4">
    <source>
        <dbReference type="Proteomes" id="UP000179106"/>
    </source>
</evidence>
<evidence type="ECO:0000259" key="2">
    <source>
        <dbReference type="Pfam" id="PF14360"/>
    </source>
</evidence>
<dbReference type="InterPro" id="IPR025749">
    <property type="entry name" value="Sphingomyelin_synth-like_dom"/>
</dbReference>
<sequence>MKKLLARHKDFWNSQHRSSLYLGVFLLALSFTVQVGAGHYSVKKAALSGFTGDIFLDNLPTFDLDFVVVQGAIYFWLFSMMLLVARPRYLLFALKAIALFIICRAFFISLTHMGIYPDRAVFDGNGLLNHVYSRLISGGEFFFSGHTGAPFLLALIFWSDELWRRFFLVATVLFGASVLLAHVHYSIDVFAAPFIAYGIFRIAVEIFRSDYLLLVNARETSL</sequence>
<feature type="transmembrane region" description="Helical" evidence="1">
    <location>
        <begin position="66"/>
        <end position="85"/>
    </location>
</feature>
<dbReference type="Pfam" id="PF14360">
    <property type="entry name" value="PAP2_C"/>
    <property type="match status" value="1"/>
</dbReference>
<dbReference type="STRING" id="1802126.A3B25_02045"/>
<keyword evidence="1" id="KW-0812">Transmembrane</keyword>